<keyword evidence="2" id="KW-0812">Transmembrane</keyword>
<dbReference type="AlphaFoldDB" id="A0A8H8YZC4"/>
<evidence type="ECO:0000256" key="3">
    <source>
        <dbReference type="ARBA" id="ARBA00022989"/>
    </source>
</evidence>
<dbReference type="InterPro" id="IPR027417">
    <property type="entry name" value="P-loop_NTPase"/>
</dbReference>
<dbReference type="InterPro" id="IPR021147">
    <property type="entry name" value="DUF697"/>
</dbReference>
<dbReference type="SUPFAM" id="SSF52540">
    <property type="entry name" value="P-loop containing nucleoside triphosphate hydrolases"/>
    <property type="match status" value="1"/>
</dbReference>
<gene>
    <name evidence="6" type="ORF">NMYAN_110068</name>
</gene>
<sequence>MNLDYFKNWPDYWKQLQSVLLDPKVDEAALEASLREARKKMPLPVLWLLGKTQAGKTSIIRALTGNETAEIGNGFQPCTRHSRFYDCPTEAPVVRFLDTRGLGEIAYDPSDDIHYCESQAHLLLAVMKVADMQQAPVFEVLKTIRQRHPEWPLLMVQTSLHELYAHESQHIVPWPYGEDPLPPSIPDELRRALLAQRAAFGKLPGSAPISWVAVDLTLAEDGFEPVNYGLEALWQAIELLLPLGLQHQLTGEQEVRDLYAQTAHQHIVGYSMTAAGLGALPVVDLVAVSTVQAKLLHGLAALYGQRWDKRAITEFLALVGAGIASGYVMRMVGRAVTKIIPFFGQTVGAVWGASASGASTYALGKAAVYFFTRRKDGLNVDPDTLRRIYAEALESGASLLKERLRGK</sequence>
<keyword evidence="4" id="KW-0472">Membrane</keyword>
<dbReference type="Pfam" id="PF01926">
    <property type="entry name" value="MMR_HSR1"/>
    <property type="match status" value="1"/>
</dbReference>
<dbReference type="RefSeq" id="WP_204799325.1">
    <property type="nucleotide sequence ID" value="NZ_CAJNAP010000003.1"/>
</dbReference>
<comment type="caution">
    <text evidence="6">The sequence shown here is derived from an EMBL/GenBank/DDBJ whole genome shotgun (WGS) entry which is preliminary data.</text>
</comment>
<dbReference type="EMBL" id="CAJNAP010000003">
    <property type="protein sequence ID" value="CAE6491306.1"/>
    <property type="molecule type" value="Genomic_DNA"/>
</dbReference>
<reference evidence="6" key="1">
    <citation type="submission" date="2021-02" db="EMBL/GenBank/DDBJ databases">
        <authorList>
            <person name="Han P."/>
        </authorList>
    </citation>
    <scope>NUCLEOTIDE SEQUENCE</scope>
    <source>
        <strain evidence="6">Nitrosomonas nitrosa 18-3D</strain>
    </source>
</reference>
<accession>A0A8H8YZC4</accession>
<name>A0A8H8YZC4_9PROT</name>
<evidence type="ECO:0000256" key="1">
    <source>
        <dbReference type="ARBA" id="ARBA00004141"/>
    </source>
</evidence>
<dbReference type="GO" id="GO:0005525">
    <property type="term" value="F:GTP binding"/>
    <property type="evidence" value="ECO:0007669"/>
    <property type="project" value="InterPro"/>
</dbReference>
<comment type="subcellular location">
    <subcellularLocation>
        <location evidence="1">Membrane</location>
        <topology evidence="1">Multi-pass membrane protein</topology>
    </subcellularLocation>
</comment>
<evidence type="ECO:0000313" key="6">
    <source>
        <dbReference type="EMBL" id="CAE6491306.1"/>
    </source>
</evidence>
<evidence type="ECO:0000313" key="7">
    <source>
        <dbReference type="Proteomes" id="UP000601736"/>
    </source>
</evidence>
<dbReference type="Proteomes" id="UP000601736">
    <property type="component" value="Unassembled WGS sequence"/>
</dbReference>
<dbReference type="CDD" id="cd00882">
    <property type="entry name" value="Ras_like_GTPase"/>
    <property type="match status" value="1"/>
</dbReference>
<evidence type="ECO:0000256" key="4">
    <source>
        <dbReference type="ARBA" id="ARBA00023136"/>
    </source>
</evidence>
<organism evidence="6 7">
    <name type="scientific">Nitrosomonas nitrosa</name>
    <dbReference type="NCBI Taxonomy" id="52442"/>
    <lineage>
        <taxon>Bacteria</taxon>
        <taxon>Pseudomonadati</taxon>
        <taxon>Pseudomonadota</taxon>
        <taxon>Betaproteobacteria</taxon>
        <taxon>Nitrosomonadales</taxon>
        <taxon>Nitrosomonadaceae</taxon>
        <taxon>Nitrosomonas</taxon>
    </lineage>
</organism>
<keyword evidence="3" id="KW-1133">Transmembrane helix</keyword>
<feature type="domain" description="G" evidence="5">
    <location>
        <begin position="48"/>
        <end position="143"/>
    </location>
</feature>
<dbReference type="GO" id="GO:0016020">
    <property type="term" value="C:membrane"/>
    <property type="evidence" value="ECO:0007669"/>
    <property type="project" value="UniProtKB-SubCell"/>
</dbReference>
<protein>
    <recommendedName>
        <fullName evidence="5">G domain-containing protein</fullName>
    </recommendedName>
</protein>
<dbReference type="Pfam" id="PF05128">
    <property type="entry name" value="DUF697"/>
    <property type="match status" value="1"/>
</dbReference>
<proteinExistence type="predicted"/>
<dbReference type="Gene3D" id="3.40.50.300">
    <property type="entry name" value="P-loop containing nucleotide triphosphate hydrolases"/>
    <property type="match status" value="1"/>
</dbReference>
<evidence type="ECO:0000259" key="5">
    <source>
        <dbReference type="Pfam" id="PF01926"/>
    </source>
</evidence>
<dbReference type="InterPro" id="IPR006073">
    <property type="entry name" value="GTP-bd"/>
</dbReference>
<evidence type="ECO:0000256" key="2">
    <source>
        <dbReference type="ARBA" id="ARBA00022692"/>
    </source>
</evidence>